<organism evidence="6">
    <name type="scientific">marine sediment metagenome</name>
    <dbReference type="NCBI Taxonomy" id="412755"/>
    <lineage>
        <taxon>unclassified sequences</taxon>
        <taxon>metagenomes</taxon>
        <taxon>ecological metagenomes</taxon>
    </lineage>
</organism>
<dbReference type="InterPro" id="IPR000092">
    <property type="entry name" value="Polyprenyl_synt"/>
</dbReference>
<dbReference type="PANTHER" id="PTHR12001:SF69">
    <property type="entry name" value="ALL TRANS-POLYPRENYL-DIPHOSPHATE SYNTHASE PDSS1"/>
    <property type="match status" value="1"/>
</dbReference>
<dbReference type="InterPro" id="IPR033749">
    <property type="entry name" value="Polyprenyl_synt_CS"/>
</dbReference>
<evidence type="ECO:0000256" key="2">
    <source>
        <dbReference type="ARBA" id="ARBA00006706"/>
    </source>
</evidence>
<gene>
    <name evidence="6" type="ORF">S01H1_18138</name>
</gene>
<accession>X0SAH6</accession>
<evidence type="ECO:0000256" key="3">
    <source>
        <dbReference type="ARBA" id="ARBA00022679"/>
    </source>
</evidence>
<dbReference type="GO" id="GO:0004659">
    <property type="term" value="F:prenyltransferase activity"/>
    <property type="evidence" value="ECO:0007669"/>
    <property type="project" value="InterPro"/>
</dbReference>
<evidence type="ECO:0000256" key="4">
    <source>
        <dbReference type="ARBA" id="ARBA00022723"/>
    </source>
</evidence>
<dbReference type="SUPFAM" id="SSF48576">
    <property type="entry name" value="Terpenoid synthases"/>
    <property type="match status" value="1"/>
</dbReference>
<dbReference type="PROSITE" id="PS00444">
    <property type="entry name" value="POLYPRENYL_SYNTHASE_2"/>
    <property type="match status" value="1"/>
</dbReference>
<comment type="caution">
    <text evidence="6">The sequence shown here is derived from an EMBL/GenBank/DDBJ whole genome shotgun (WGS) entry which is preliminary data.</text>
</comment>
<feature type="non-terminal residue" evidence="6">
    <location>
        <position position="1"/>
    </location>
</feature>
<dbReference type="InterPro" id="IPR008949">
    <property type="entry name" value="Isoprenoid_synthase_dom_sf"/>
</dbReference>
<dbReference type="GO" id="GO:0008299">
    <property type="term" value="P:isoprenoid biosynthetic process"/>
    <property type="evidence" value="ECO:0007669"/>
    <property type="project" value="InterPro"/>
</dbReference>
<dbReference type="Pfam" id="PF00348">
    <property type="entry name" value="polyprenyl_synt"/>
    <property type="match status" value="1"/>
</dbReference>
<protein>
    <recommendedName>
        <fullName evidence="7">Polyprenyl synthetase</fullName>
    </recommendedName>
</protein>
<sequence length="143" mass="15795">SGAVLAGGDPHKRTAFRDFGENFGIAFQVTDDLLDLTGDSQMTGKGVGNDLKSGWITLPVIHALRESPEKEGRAIAELINNEFKDGDLPLIIDFVSNYGGLEYARKRAEFFRDEALSSIANLEPSEHKRSLEELANFVVDRKK</sequence>
<name>X0SAH6_9ZZZZ</name>
<evidence type="ECO:0008006" key="7">
    <source>
        <dbReference type="Google" id="ProtNLM"/>
    </source>
</evidence>
<evidence type="ECO:0000256" key="5">
    <source>
        <dbReference type="ARBA" id="ARBA00022842"/>
    </source>
</evidence>
<comment type="similarity">
    <text evidence="2">Belongs to the FPP/GGPP synthase family.</text>
</comment>
<dbReference type="EMBL" id="BARS01009675">
    <property type="protein sequence ID" value="GAF77994.1"/>
    <property type="molecule type" value="Genomic_DNA"/>
</dbReference>
<dbReference type="GO" id="GO:0046872">
    <property type="term" value="F:metal ion binding"/>
    <property type="evidence" value="ECO:0007669"/>
    <property type="project" value="UniProtKB-KW"/>
</dbReference>
<evidence type="ECO:0000256" key="1">
    <source>
        <dbReference type="ARBA" id="ARBA00001946"/>
    </source>
</evidence>
<keyword evidence="4" id="KW-0479">Metal-binding</keyword>
<dbReference type="PANTHER" id="PTHR12001">
    <property type="entry name" value="GERANYLGERANYL PYROPHOSPHATE SYNTHASE"/>
    <property type="match status" value="1"/>
</dbReference>
<proteinExistence type="inferred from homology"/>
<evidence type="ECO:0000313" key="6">
    <source>
        <dbReference type="EMBL" id="GAF77994.1"/>
    </source>
</evidence>
<keyword evidence="3" id="KW-0808">Transferase</keyword>
<dbReference type="AlphaFoldDB" id="X0SAH6"/>
<reference evidence="6" key="1">
    <citation type="journal article" date="2014" name="Front. Microbiol.">
        <title>High frequency of phylogenetically diverse reductive dehalogenase-homologous genes in deep subseafloor sedimentary metagenomes.</title>
        <authorList>
            <person name="Kawai M."/>
            <person name="Futagami T."/>
            <person name="Toyoda A."/>
            <person name="Takaki Y."/>
            <person name="Nishi S."/>
            <person name="Hori S."/>
            <person name="Arai W."/>
            <person name="Tsubouchi T."/>
            <person name="Morono Y."/>
            <person name="Uchiyama I."/>
            <person name="Ito T."/>
            <person name="Fujiyama A."/>
            <person name="Inagaki F."/>
            <person name="Takami H."/>
        </authorList>
    </citation>
    <scope>NUCLEOTIDE SEQUENCE</scope>
    <source>
        <strain evidence="6">Expedition CK06-06</strain>
    </source>
</reference>
<keyword evidence="5" id="KW-0460">Magnesium</keyword>
<dbReference type="Gene3D" id="1.10.600.10">
    <property type="entry name" value="Farnesyl Diphosphate Synthase"/>
    <property type="match status" value="1"/>
</dbReference>
<comment type="cofactor">
    <cofactor evidence="1">
        <name>Mg(2+)</name>
        <dbReference type="ChEBI" id="CHEBI:18420"/>
    </cofactor>
</comment>